<dbReference type="Pfam" id="PF11760">
    <property type="entry name" value="CbiG_N"/>
    <property type="match status" value="1"/>
</dbReference>
<dbReference type="Gene3D" id="3.40.50.11220">
    <property type="match status" value="1"/>
</dbReference>
<sequence length="359" mass="38687">MRTAVISFTKKGRALSEKIRDVLSADDEIRLYTGQKKAGETEREYLDAHGICSLKKPLAEWAGEQFEQKNVLIFVGACGIAVRAIAGAVRDKLKDSPVLVVDECGQYVIPILSGHVGGANEIAERLASRLSATAVITTATDVNGKFAVDVFARDHALVILDRRGIAKISEKVLEEETVTVSVAPKFRGLLKELPEEFAQETYPPDGQTDLVISTEKEALAYAVLPLKPKEYVLGIGCKRGKTENEIAAFIREKLDALGITEEDVAGIFSIDRKKEEAGIVGWAAHQAVPYHTFSAEVLKQISGAFASSDFVKKTVGVDNVCERSALAGCESYGGGELILKKQARDGITLAVAKIRAAVG</sequence>
<dbReference type="SUPFAM" id="SSF159664">
    <property type="entry name" value="CobE/GbiG C-terminal domain-like"/>
    <property type="match status" value="1"/>
</dbReference>
<protein>
    <submittedName>
        <fullName evidence="3">Cobalamin biosynthesis protein</fullName>
    </submittedName>
</protein>
<proteinExistence type="predicted"/>
<feature type="domain" description="Cobalamin synthesis G N-terminal" evidence="2">
    <location>
        <begin position="61"/>
        <end position="141"/>
    </location>
</feature>
<dbReference type="RefSeq" id="WP_186982613.1">
    <property type="nucleotide sequence ID" value="NZ_JACOQH010000010.1"/>
</dbReference>
<keyword evidence="4" id="KW-1185">Reference proteome</keyword>
<dbReference type="PANTHER" id="PTHR37477:SF1">
    <property type="entry name" value="COBALT-PRECORRIN-5A HYDROLASE"/>
    <property type="match status" value="1"/>
</dbReference>
<dbReference type="InterPro" id="IPR052553">
    <property type="entry name" value="CbiG_hydrolase"/>
</dbReference>
<evidence type="ECO:0000259" key="2">
    <source>
        <dbReference type="Pfam" id="PF11760"/>
    </source>
</evidence>
<dbReference type="InterPro" id="IPR002750">
    <property type="entry name" value="CobE/GbiG_C"/>
</dbReference>
<dbReference type="Pfam" id="PF01890">
    <property type="entry name" value="CbiG_C"/>
    <property type="match status" value="1"/>
</dbReference>
<dbReference type="InterPro" id="IPR021744">
    <property type="entry name" value="CbiG_N"/>
</dbReference>
<feature type="domain" description="CobE/GbiG C-terminal" evidence="1">
    <location>
        <begin position="231"/>
        <end position="352"/>
    </location>
</feature>
<dbReference type="EMBL" id="JACOQH010000010">
    <property type="protein sequence ID" value="MBC5754747.1"/>
    <property type="molecule type" value="Genomic_DNA"/>
</dbReference>
<gene>
    <name evidence="3" type="ORF">H8Z76_12145</name>
</gene>
<name>A0ABR7ID04_9FIRM</name>
<reference evidence="3 4" key="1">
    <citation type="submission" date="2020-08" db="EMBL/GenBank/DDBJ databases">
        <title>Genome public.</title>
        <authorList>
            <person name="Liu C."/>
            <person name="Sun Q."/>
        </authorList>
    </citation>
    <scope>NUCLEOTIDE SEQUENCE [LARGE SCALE GENOMIC DNA]</scope>
    <source>
        <strain evidence="3 4">BX0805</strain>
    </source>
</reference>
<dbReference type="PANTHER" id="PTHR37477">
    <property type="entry name" value="COBALT-PRECORRIN-5A HYDROLASE"/>
    <property type="match status" value="1"/>
</dbReference>
<dbReference type="InterPro" id="IPR038029">
    <property type="entry name" value="GbiG_N_sf"/>
</dbReference>
<evidence type="ECO:0000313" key="3">
    <source>
        <dbReference type="EMBL" id="MBC5754747.1"/>
    </source>
</evidence>
<dbReference type="Proteomes" id="UP000621540">
    <property type="component" value="Unassembled WGS sequence"/>
</dbReference>
<comment type="caution">
    <text evidence="3">The sequence shown here is derived from an EMBL/GenBank/DDBJ whole genome shotgun (WGS) entry which is preliminary data.</text>
</comment>
<dbReference type="Gene3D" id="3.30.420.180">
    <property type="entry name" value="CobE/GbiG C-terminal domain"/>
    <property type="match status" value="1"/>
</dbReference>
<accession>A0ABR7ID04</accession>
<dbReference type="SUPFAM" id="SSF159672">
    <property type="entry name" value="CbiG N-terminal domain-like"/>
    <property type="match status" value="1"/>
</dbReference>
<evidence type="ECO:0000259" key="1">
    <source>
        <dbReference type="Pfam" id="PF01890"/>
    </source>
</evidence>
<evidence type="ECO:0000313" key="4">
    <source>
        <dbReference type="Proteomes" id="UP000621540"/>
    </source>
</evidence>
<dbReference type="InterPro" id="IPR036518">
    <property type="entry name" value="CobE/GbiG_C_sf"/>
</dbReference>
<organism evidence="3 4">
    <name type="scientific">Roseburia yibonii</name>
    <dbReference type="NCBI Taxonomy" id="2763063"/>
    <lineage>
        <taxon>Bacteria</taxon>
        <taxon>Bacillati</taxon>
        <taxon>Bacillota</taxon>
        <taxon>Clostridia</taxon>
        <taxon>Lachnospirales</taxon>
        <taxon>Lachnospiraceae</taxon>
        <taxon>Roseburia</taxon>
    </lineage>
</organism>